<dbReference type="InterPro" id="IPR003165">
    <property type="entry name" value="Piwi"/>
</dbReference>
<comment type="caution">
    <text evidence="3">The sequence shown here is derived from an EMBL/GenBank/DDBJ whole genome shotgun (WGS) entry which is preliminary data.</text>
</comment>
<evidence type="ECO:0000313" key="4">
    <source>
        <dbReference type="Proteomes" id="UP000799429"/>
    </source>
</evidence>
<dbReference type="Pfam" id="PF08699">
    <property type="entry name" value="ArgoL1"/>
    <property type="match status" value="1"/>
</dbReference>
<sequence length="942" mass="105311">MGRKSLPPGTPTQVPPNVSSQTPSDDQHSFQSVAQYDGGRDPASAAITVDNRRLELGALGSSFARGFDFGDRLPRRQALNTKGREILVKLNTFTVNRFATKPVHQYDVLIGNGNEKRQLIKKIWNSRTLQAELGDHGWIFDGNKIAWASEKRPDINIKLDMDKEQGRPSHGKNIHKISIKHVNVVKFDVLTSFLEGKTAFDNAILEAINFLDHLMREGPAANLTQIKKSFFSRGQARTFLGGGVEAFKGVFSSMRLARGVNGAVMSVNVDVSNCVFITSQKLIRSVAEVCNVKIDQLGTTFRKAIHDGWDRSRMYRDLKRFKKFGVVVEHRGTDKVEYVIDKFLPQTCAEYKFKERLRNDKGEVVSEKLTTLKDYFMTKYNIAVDITLPVVKMTRKDSVIPMDVLTLLPNQRWVTKLDDKQTANMIKVAVTLPAQRWADIDAGLKLLDWPNDRHLKHYGMHIEPQATVVKARVLPPPDVMFANGKEPGAKASSGRWRIDGKKFIQPNTTPIKVWGVCVVQGRGAADPNSCTRFFQEFVNTYDKQHGGRFAERVPTILPGQVSQGIEMVTTIWNTVGNKHKARPQILFFVLPDKNTDVYNMIKRACDCRYGVVSQCLQSAHVQKCQGQYISNVCLKVNVKLGGINTRAVGQFLPRLPSAKISTVIVGADVSHASPGSEQASMAAITMSLNPDFTRYAAQVETNGQRVEMVTTENINKLFGKLLNFWVKSTTGKGALPQRIIYVRDGVSEGQYAHVLDQEVKDMKAFCLVLNNKVSPKFTVVVASKRHHVRFFPTTGADRNGNPVPGTLVETGVTHPFEWDFYLNAHSAIKGTARPVHYHVLLNEAGISNEELQQLLYEHSYQYARATTPVSMFPAVYYAHLASKRAISHTETVLLSSGKKEAEQIKSEMKSSTKGTDKDLLPEITPLKPMPNDGQINVAMWYI</sequence>
<dbReference type="SUPFAM" id="SSF101690">
    <property type="entry name" value="PAZ domain"/>
    <property type="match status" value="1"/>
</dbReference>
<dbReference type="PROSITE" id="PS50822">
    <property type="entry name" value="PIWI"/>
    <property type="match status" value="1"/>
</dbReference>
<dbReference type="Pfam" id="PF16488">
    <property type="entry name" value="ArgoL2"/>
    <property type="match status" value="1"/>
</dbReference>
<dbReference type="InterPro" id="IPR032473">
    <property type="entry name" value="Argonaute_Mid_dom"/>
</dbReference>
<dbReference type="PANTHER" id="PTHR22891">
    <property type="entry name" value="EUKARYOTIC TRANSLATION INITIATION FACTOR 2C"/>
    <property type="match status" value="1"/>
</dbReference>
<dbReference type="EMBL" id="MU006096">
    <property type="protein sequence ID" value="KAF2838610.1"/>
    <property type="molecule type" value="Genomic_DNA"/>
</dbReference>
<dbReference type="OrthoDB" id="10252740at2759"/>
<protein>
    <submittedName>
        <fullName evidence="3">Piwi-domain-containing protein</fullName>
    </submittedName>
</protein>
<dbReference type="Pfam" id="PF02170">
    <property type="entry name" value="PAZ"/>
    <property type="match status" value="1"/>
</dbReference>
<dbReference type="CDD" id="cd04657">
    <property type="entry name" value="Piwi_ago-like"/>
    <property type="match status" value="1"/>
</dbReference>
<dbReference type="InterPro" id="IPR036397">
    <property type="entry name" value="RNaseH_sf"/>
</dbReference>
<dbReference type="SUPFAM" id="SSF53098">
    <property type="entry name" value="Ribonuclease H-like"/>
    <property type="match status" value="1"/>
</dbReference>
<organism evidence="3 4">
    <name type="scientific">Patellaria atrata CBS 101060</name>
    <dbReference type="NCBI Taxonomy" id="1346257"/>
    <lineage>
        <taxon>Eukaryota</taxon>
        <taxon>Fungi</taxon>
        <taxon>Dikarya</taxon>
        <taxon>Ascomycota</taxon>
        <taxon>Pezizomycotina</taxon>
        <taxon>Dothideomycetes</taxon>
        <taxon>Dothideomycetes incertae sedis</taxon>
        <taxon>Patellariales</taxon>
        <taxon>Patellariaceae</taxon>
        <taxon>Patellaria</taxon>
    </lineage>
</organism>
<dbReference type="Proteomes" id="UP000799429">
    <property type="component" value="Unassembled WGS sequence"/>
</dbReference>
<evidence type="ECO:0000256" key="1">
    <source>
        <dbReference type="SAM" id="MobiDB-lite"/>
    </source>
</evidence>
<dbReference type="InterPro" id="IPR045246">
    <property type="entry name" value="Piwi_ago-like"/>
</dbReference>
<feature type="region of interest" description="Disordered" evidence="1">
    <location>
        <begin position="903"/>
        <end position="925"/>
    </location>
</feature>
<gene>
    <name evidence="3" type="ORF">M501DRAFT_1004383</name>
</gene>
<dbReference type="GO" id="GO:0003723">
    <property type="term" value="F:RNA binding"/>
    <property type="evidence" value="ECO:0007669"/>
    <property type="project" value="InterPro"/>
</dbReference>
<feature type="compositionally biased region" description="Polar residues" evidence="1">
    <location>
        <begin position="15"/>
        <end position="34"/>
    </location>
</feature>
<keyword evidence="4" id="KW-1185">Reference proteome</keyword>
<dbReference type="InterPro" id="IPR014811">
    <property type="entry name" value="ArgoL1"/>
</dbReference>
<dbReference type="AlphaFoldDB" id="A0A9P4SBA4"/>
<feature type="compositionally biased region" description="Basic and acidic residues" evidence="1">
    <location>
        <begin position="903"/>
        <end position="920"/>
    </location>
</feature>
<name>A0A9P4SBA4_9PEZI</name>
<dbReference type="SMART" id="SM00950">
    <property type="entry name" value="Piwi"/>
    <property type="match status" value="1"/>
</dbReference>
<dbReference type="InterPro" id="IPR036085">
    <property type="entry name" value="PAZ_dom_sf"/>
</dbReference>
<dbReference type="InterPro" id="IPR003100">
    <property type="entry name" value="PAZ_dom"/>
</dbReference>
<dbReference type="Gene3D" id="3.30.420.10">
    <property type="entry name" value="Ribonuclease H-like superfamily/Ribonuclease H"/>
    <property type="match status" value="1"/>
</dbReference>
<dbReference type="InterPro" id="IPR032474">
    <property type="entry name" value="Argonaute_N"/>
</dbReference>
<proteinExistence type="predicted"/>
<dbReference type="SMART" id="SM01163">
    <property type="entry name" value="DUF1785"/>
    <property type="match status" value="1"/>
</dbReference>
<feature type="region of interest" description="Disordered" evidence="1">
    <location>
        <begin position="1"/>
        <end position="42"/>
    </location>
</feature>
<evidence type="ECO:0000259" key="2">
    <source>
        <dbReference type="PROSITE" id="PS50822"/>
    </source>
</evidence>
<dbReference type="Gene3D" id="3.40.50.2300">
    <property type="match status" value="1"/>
</dbReference>
<evidence type="ECO:0000313" key="3">
    <source>
        <dbReference type="EMBL" id="KAF2838610.1"/>
    </source>
</evidence>
<reference evidence="3" key="1">
    <citation type="journal article" date="2020" name="Stud. Mycol.">
        <title>101 Dothideomycetes genomes: a test case for predicting lifestyles and emergence of pathogens.</title>
        <authorList>
            <person name="Haridas S."/>
            <person name="Albert R."/>
            <person name="Binder M."/>
            <person name="Bloem J."/>
            <person name="Labutti K."/>
            <person name="Salamov A."/>
            <person name="Andreopoulos B."/>
            <person name="Baker S."/>
            <person name="Barry K."/>
            <person name="Bills G."/>
            <person name="Bluhm B."/>
            <person name="Cannon C."/>
            <person name="Castanera R."/>
            <person name="Culley D."/>
            <person name="Daum C."/>
            <person name="Ezra D."/>
            <person name="Gonzalez J."/>
            <person name="Henrissat B."/>
            <person name="Kuo A."/>
            <person name="Liang C."/>
            <person name="Lipzen A."/>
            <person name="Lutzoni F."/>
            <person name="Magnuson J."/>
            <person name="Mondo S."/>
            <person name="Nolan M."/>
            <person name="Ohm R."/>
            <person name="Pangilinan J."/>
            <person name="Park H.-J."/>
            <person name="Ramirez L."/>
            <person name="Alfaro M."/>
            <person name="Sun H."/>
            <person name="Tritt A."/>
            <person name="Yoshinaga Y."/>
            <person name="Zwiers L.-H."/>
            <person name="Turgeon B."/>
            <person name="Goodwin S."/>
            <person name="Spatafora J."/>
            <person name="Crous P."/>
            <person name="Grigoriev I."/>
        </authorList>
    </citation>
    <scope>NUCLEOTIDE SEQUENCE</scope>
    <source>
        <strain evidence="3">CBS 101060</strain>
    </source>
</reference>
<dbReference type="CDD" id="cd02846">
    <property type="entry name" value="PAZ_argonaute_like"/>
    <property type="match status" value="1"/>
</dbReference>
<dbReference type="Pfam" id="PF02171">
    <property type="entry name" value="Piwi"/>
    <property type="match status" value="1"/>
</dbReference>
<dbReference type="Pfam" id="PF16487">
    <property type="entry name" value="ArgoMid"/>
    <property type="match status" value="1"/>
</dbReference>
<feature type="domain" description="Piwi" evidence="2">
    <location>
        <begin position="585"/>
        <end position="890"/>
    </location>
</feature>
<dbReference type="InterPro" id="IPR032472">
    <property type="entry name" value="ArgoL2"/>
</dbReference>
<dbReference type="Pfam" id="PF16486">
    <property type="entry name" value="ArgoN"/>
    <property type="match status" value="1"/>
</dbReference>
<dbReference type="InterPro" id="IPR012337">
    <property type="entry name" value="RNaseH-like_sf"/>
</dbReference>
<accession>A0A9P4SBA4</accession>
<dbReference type="Gene3D" id="2.170.260.10">
    <property type="entry name" value="paz domain"/>
    <property type="match status" value="1"/>
</dbReference>